<proteinExistence type="predicted"/>
<feature type="chain" id="PRO_5046242993" evidence="1">
    <location>
        <begin position="24"/>
        <end position="179"/>
    </location>
</feature>
<protein>
    <submittedName>
        <fullName evidence="3">TPM domain-containing protein</fullName>
    </submittedName>
</protein>
<gene>
    <name evidence="3" type="ORF">ACFQHR_15500</name>
</gene>
<reference evidence="4" key="1">
    <citation type="journal article" date="2019" name="Int. J. Syst. Evol. Microbiol.">
        <title>The Global Catalogue of Microorganisms (GCM) 10K type strain sequencing project: providing services to taxonomists for standard genome sequencing and annotation.</title>
        <authorList>
            <consortium name="The Broad Institute Genomics Platform"/>
            <consortium name="The Broad Institute Genome Sequencing Center for Infectious Disease"/>
            <person name="Wu L."/>
            <person name="Ma J."/>
        </authorList>
    </citation>
    <scope>NUCLEOTIDE SEQUENCE [LARGE SCALE GENOMIC DNA]</scope>
    <source>
        <strain evidence="4">CGMCC 4.7393</strain>
    </source>
</reference>
<keyword evidence="4" id="KW-1185">Reference proteome</keyword>
<name>A0ABW2DQS2_9BACT</name>
<evidence type="ECO:0000256" key="1">
    <source>
        <dbReference type="SAM" id="SignalP"/>
    </source>
</evidence>
<evidence type="ECO:0000259" key="2">
    <source>
        <dbReference type="Pfam" id="PF04536"/>
    </source>
</evidence>
<organism evidence="3 4">
    <name type="scientific">Rufibacter roseus</name>
    <dbReference type="NCBI Taxonomy" id="1567108"/>
    <lineage>
        <taxon>Bacteria</taxon>
        <taxon>Pseudomonadati</taxon>
        <taxon>Bacteroidota</taxon>
        <taxon>Cytophagia</taxon>
        <taxon>Cytophagales</taxon>
        <taxon>Hymenobacteraceae</taxon>
        <taxon>Rufibacter</taxon>
    </lineage>
</organism>
<accession>A0ABW2DQS2</accession>
<feature type="domain" description="TPM" evidence="2">
    <location>
        <begin position="52"/>
        <end position="176"/>
    </location>
</feature>
<dbReference type="PROSITE" id="PS51257">
    <property type="entry name" value="PROKAR_LIPOPROTEIN"/>
    <property type="match status" value="1"/>
</dbReference>
<dbReference type="Pfam" id="PF04536">
    <property type="entry name" value="TPM_phosphatase"/>
    <property type="match status" value="1"/>
</dbReference>
<keyword evidence="1" id="KW-0732">Signal</keyword>
<evidence type="ECO:0000313" key="3">
    <source>
        <dbReference type="EMBL" id="MFC6999044.1"/>
    </source>
</evidence>
<dbReference type="RefSeq" id="WP_066626121.1">
    <property type="nucleotide sequence ID" value="NZ_JBHSYQ010000009.1"/>
</dbReference>
<sequence length="179" mass="20409">MKNRRFIFLLVMSLSFVTYSCTAQEAESKNQNLELVALSLKESKFPKPIGYVNDFENILSKEQIKELTEIITSFERKTTNQIAVVTISSVEPYSDFDQYALDLSKEWGVGRKEKNNGLTIVFSKSLSKIRISTGLGTEKVLTDEICQSIIDQFMVPKFKEGQFYDGISSGLTELIKHWK</sequence>
<dbReference type="EMBL" id="JBHSYQ010000009">
    <property type="protein sequence ID" value="MFC6999044.1"/>
    <property type="molecule type" value="Genomic_DNA"/>
</dbReference>
<dbReference type="PANTHER" id="PTHR30373">
    <property type="entry name" value="UPF0603 PROTEIN YGCG"/>
    <property type="match status" value="1"/>
</dbReference>
<dbReference type="InterPro" id="IPR007621">
    <property type="entry name" value="TPM_dom"/>
</dbReference>
<dbReference type="Proteomes" id="UP001596405">
    <property type="component" value="Unassembled WGS sequence"/>
</dbReference>
<dbReference type="PANTHER" id="PTHR30373:SF2">
    <property type="entry name" value="UPF0603 PROTEIN YGCG"/>
    <property type="match status" value="1"/>
</dbReference>
<feature type="signal peptide" evidence="1">
    <location>
        <begin position="1"/>
        <end position="23"/>
    </location>
</feature>
<evidence type="ECO:0000313" key="4">
    <source>
        <dbReference type="Proteomes" id="UP001596405"/>
    </source>
</evidence>
<comment type="caution">
    <text evidence="3">The sequence shown here is derived from an EMBL/GenBank/DDBJ whole genome shotgun (WGS) entry which is preliminary data.</text>
</comment>
<dbReference type="Gene3D" id="3.10.310.50">
    <property type="match status" value="1"/>
</dbReference>